<dbReference type="Proteomes" id="UP000293154">
    <property type="component" value="Chromosome"/>
</dbReference>
<gene>
    <name evidence="1" type="ORF">EKN56_15865</name>
</gene>
<proteinExistence type="predicted"/>
<protein>
    <submittedName>
        <fullName evidence="1">Uncharacterized protein</fullName>
    </submittedName>
</protein>
<dbReference type="AlphaFoldDB" id="A0A411WNB5"/>
<dbReference type="OrthoDB" id="9155696at2"/>
<evidence type="ECO:0000313" key="1">
    <source>
        <dbReference type="EMBL" id="QBH97749.1"/>
    </source>
</evidence>
<name>A0A411WNB5_9GAMM</name>
<reference evidence="1 2" key="1">
    <citation type="submission" date="2019-03" db="EMBL/GenBank/DDBJ databases">
        <title>Pragia sp. nov. isolated from the gut tract of Carduelis flavirostris.</title>
        <authorList>
            <person name="Ge Y."/>
        </authorList>
    </citation>
    <scope>NUCLEOTIDE SEQUENCE [LARGE SCALE GENOMIC DNA]</scope>
    <source>
        <strain evidence="1 2">CF-458</strain>
    </source>
</reference>
<keyword evidence="2" id="KW-1185">Reference proteome</keyword>
<organism evidence="1 2">
    <name type="scientific">Limnobaculum zhutongyuii</name>
    <dbReference type="NCBI Taxonomy" id="2498113"/>
    <lineage>
        <taxon>Bacteria</taxon>
        <taxon>Pseudomonadati</taxon>
        <taxon>Pseudomonadota</taxon>
        <taxon>Gammaproteobacteria</taxon>
        <taxon>Enterobacterales</taxon>
        <taxon>Budviciaceae</taxon>
        <taxon>Limnobaculum</taxon>
    </lineage>
</organism>
<dbReference type="KEGG" id="prag:EKN56_15865"/>
<sequence>MKIRIAGNTASPCYFAIKSKGYEIEVYSYLESKENEEWLDYYNAKKDDLFFSATSPEELLGLICMWEIRGDNWRATKEEAVIYREVRYSAPTYDEDGNLLEDN</sequence>
<dbReference type="RefSeq" id="WP_130592680.1">
    <property type="nucleotide sequence ID" value="NZ_CP034752.1"/>
</dbReference>
<dbReference type="EMBL" id="CP034752">
    <property type="protein sequence ID" value="QBH97749.1"/>
    <property type="molecule type" value="Genomic_DNA"/>
</dbReference>
<accession>A0A411WNB5</accession>
<evidence type="ECO:0000313" key="2">
    <source>
        <dbReference type="Proteomes" id="UP000293154"/>
    </source>
</evidence>